<comment type="caution">
    <text evidence="2">The sequence shown here is derived from an EMBL/GenBank/DDBJ whole genome shotgun (WGS) entry which is preliminary data.</text>
</comment>
<feature type="transmembrane region" description="Helical" evidence="1">
    <location>
        <begin position="73"/>
        <end position="95"/>
    </location>
</feature>
<accession>A0AAD5V063</accession>
<keyword evidence="1" id="KW-0472">Membrane</keyword>
<organism evidence="2 3">
    <name type="scientific">Meripilus lineatus</name>
    <dbReference type="NCBI Taxonomy" id="2056292"/>
    <lineage>
        <taxon>Eukaryota</taxon>
        <taxon>Fungi</taxon>
        <taxon>Dikarya</taxon>
        <taxon>Basidiomycota</taxon>
        <taxon>Agaricomycotina</taxon>
        <taxon>Agaricomycetes</taxon>
        <taxon>Polyporales</taxon>
        <taxon>Meripilaceae</taxon>
        <taxon>Meripilus</taxon>
    </lineage>
</organism>
<evidence type="ECO:0000256" key="1">
    <source>
        <dbReference type="SAM" id="Phobius"/>
    </source>
</evidence>
<evidence type="ECO:0008006" key="4">
    <source>
        <dbReference type="Google" id="ProtNLM"/>
    </source>
</evidence>
<keyword evidence="1" id="KW-1133">Transmembrane helix</keyword>
<feature type="transmembrane region" description="Helical" evidence="1">
    <location>
        <begin position="12"/>
        <end position="34"/>
    </location>
</feature>
<keyword evidence="1" id="KW-0812">Transmembrane</keyword>
<dbReference type="Proteomes" id="UP001212997">
    <property type="component" value="Unassembled WGS sequence"/>
</dbReference>
<feature type="transmembrane region" description="Helical" evidence="1">
    <location>
        <begin position="40"/>
        <end position="61"/>
    </location>
</feature>
<evidence type="ECO:0000313" key="3">
    <source>
        <dbReference type="Proteomes" id="UP001212997"/>
    </source>
</evidence>
<sequence>MYGISQAVRRAGTCKILVVANFILLGLFTASLAVGSGGSFEAGCLVLQCASIAVILGTEYFAHWCGGREPYDLTYTVSAINVLMFNTLSAILFSYRFSEEPVITQDFNDVGNPLVSSYTALVLSWLSMLLAFLCSILTYLDKRRANLADSQGRPAEKVDWNQRPLPLTIVDVEQNPDPARFLDNHSQPPRLHLPPNVFRTTYNSWPDQL</sequence>
<evidence type="ECO:0000313" key="2">
    <source>
        <dbReference type="EMBL" id="KAJ3482638.1"/>
    </source>
</evidence>
<dbReference type="AlphaFoldDB" id="A0AAD5V063"/>
<reference evidence="2" key="1">
    <citation type="submission" date="2022-07" db="EMBL/GenBank/DDBJ databases">
        <title>Genome Sequence of Physisporinus lineatus.</title>
        <authorList>
            <person name="Buettner E."/>
        </authorList>
    </citation>
    <scope>NUCLEOTIDE SEQUENCE</scope>
    <source>
        <strain evidence="2">VT162</strain>
    </source>
</reference>
<proteinExistence type="predicted"/>
<name>A0AAD5V063_9APHY</name>
<keyword evidence="3" id="KW-1185">Reference proteome</keyword>
<gene>
    <name evidence="2" type="ORF">NLI96_g6851</name>
</gene>
<dbReference type="EMBL" id="JANAWD010000264">
    <property type="protein sequence ID" value="KAJ3482638.1"/>
    <property type="molecule type" value="Genomic_DNA"/>
</dbReference>
<protein>
    <recommendedName>
        <fullName evidence="4">MARVEL domain-containing protein</fullName>
    </recommendedName>
</protein>
<feature type="transmembrane region" description="Helical" evidence="1">
    <location>
        <begin position="115"/>
        <end position="140"/>
    </location>
</feature>